<dbReference type="AlphaFoldDB" id="A0A9D1JNM7"/>
<gene>
    <name evidence="1" type="ORF">IAC10_07170</name>
</gene>
<reference evidence="1" key="1">
    <citation type="submission" date="2020-10" db="EMBL/GenBank/DDBJ databases">
        <authorList>
            <person name="Gilroy R."/>
        </authorList>
    </citation>
    <scope>NUCLEOTIDE SEQUENCE</scope>
    <source>
        <strain evidence="1">6276</strain>
    </source>
</reference>
<accession>A0A9D1JNM7</accession>
<proteinExistence type="predicted"/>
<dbReference type="EMBL" id="DVIU01000139">
    <property type="protein sequence ID" value="HIS36395.1"/>
    <property type="molecule type" value="Genomic_DNA"/>
</dbReference>
<organism evidence="1 2">
    <name type="scientific">Candidatus Scatousia excrementigallinarum</name>
    <dbReference type="NCBI Taxonomy" id="2840935"/>
    <lineage>
        <taxon>Bacteria</taxon>
        <taxon>Candidatus Scatousia</taxon>
    </lineage>
</organism>
<reference evidence="1" key="2">
    <citation type="journal article" date="2021" name="PeerJ">
        <title>Extensive microbial diversity within the chicken gut microbiome revealed by metagenomics and culture.</title>
        <authorList>
            <person name="Gilroy R."/>
            <person name="Ravi A."/>
            <person name="Getino M."/>
            <person name="Pursley I."/>
            <person name="Horton D.L."/>
            <person name="Alikhan N.F."/>
            <person name="Baker D."/>
            <person name="Gharbi K."/>
            <person name="Hall N."/>
            <person name="Watson M."/>
            <person name="Adriaenssens E.M."/>
            <person name="Foster-Nyarko E."/>
            <person name="Jarju S."/>
            <person name="Secka A."/>
            <person name="Antonio M."/>
            <person name="Oren A."/>
            <person name="Chaudhuri R.R."/>
            <person name="La Ragione R."/>
            <person name="Hildebrand F."/>
            <person name="Pallen M.J."/>
        </authorList>
    </citation>
    <scope>NUCLEOTIDE SEQUENCE</scope>
    <source>
        <strain evidence="1">6276</strain>
    </source>
</reference>
<sequence>MTIIECIDEYGMQVGDVIFTDDIYHHVTARIPGVQRDAVNTNIARYAKAHPCLSRHRRTCKEYMI</sequence>
<evidence type="ECO:0000313" key="2">
    <source>
        <dbReference type="Proteomes" id="UP000823928"/>
    </source>
</evidence>
<comment type="caution">
    <text evidence="1">The sequence shown here is derived from an EMBL/GenBank/DDBJ whole genome shotgun (WGS) entry which is preliminary data.</text>
</comment>
<evidence type="ECO:0000313" key="1">
    <source>
        <dbReference type="EMBL" id="HIS36395.1"/>
    </source>
</evidence>
<protein>
    <submittedName>
        <fullName evidence="1">Uncharacterized protein</fullName>
    </submittedName>
</protein>
<name>A0A9D1JNM7_9BACT</name>
<dbReference type="Proteomes" id="UP000823928">
    <property type="component" value="Unassembled WGS sequence"/>
</dbReference>